<keyword evidence="2" id="KW-1185">Reference proteome</keyword>
<dbReference type="Proteomes" id="UP000707071">
    <property type="component" value="Unassembled WGS sequence"/>
</dbReference>
<sequence>MPIRPRQSRPVGDHALTTSVRDLEETYYDAGTRSAPHEAGFEAAAQREVEPQVQVQVQVQTQPFCGMFMETDTHVKDVDKGDEAPSLVTKATMEAAHKKVRGYLDHQQRYQELEVAGDEHIASIWPQEELPEEVWEEHIRPLNPTVCLRDLELKKSSSSSQGQIDRRYRLQPAGTRAPRHSAASLDGFILFIRKAKT</sequence>
<gene>
    <name evidence="1" type="ORF">E4U09_005399</name>
</gene>
<reference evidence="1 2" key="1">
    <citation type="journal article" date="2020" name="bioRxiv">
        <title>Whole genome comparisons of ergot fungi reveals the divergence and evolution of species within the genus Claviceps are the result of varying mechanisms driving genome evolution and host range expansion.</title>
        <authorList>
            <person name="Wyka S.A."/>
            <person name="Mondo S.J."/>
            <person name="Liu M."/>
            <person name="Dettman J."/>
            <person name="Nalam V."/>
            <person name="Broders K.D."/>
        </authorList>
    </citation>
    <scope>NUCLEOTIDE SEQUENCE [LARGE SCALE GENOMIC DNA]</scope>
    <source>
        <strain evidence="1 2">Clav52</strain>
    </source>
</reference>
<proteinExistence type="predicted"/>
<evidence type="ECO:0000313" key="1">
    <source>
        <dbReference type="EMBL" id="KAG6288713.1"/>
    </source>
</evidence>
<evidence type="ECO:0000313" key="2">
    <source>
        <dbReference type="Proteomes" id="UP000707071"/>
    </source>
</evidence>
<dbReference type="AlphaFoldDB" id="A0A9P7QEB1"/>
<name>A0A9P7QEB1_9HYPO</name>
<protein>
    <submittedName>
        <fullName evidence="1">Uncharacterized protein</fullName>
    </submittedName>
</protein>
<comment type="caution">
    <text evidence="1">The sequence shown here is derived from an EMBL/GenBank/DDBJ whole genome shotgun (WGS) entry which is preliminary data.</text>
</comment>
<accession>A0A9P7QEB1</accession>
<dbReference type="EMBL" id="SRRH01000453">
    <property type="protein sequence ID" value="KAG6288713.1"/>
    <property type="molecule type" value="Genomic_DNA"/>
</dbReference>
<organism evidence="1 2">
    <name type="scientific">Claviceps aff. purpurea</name>
    <dbReference type="NCBI Taxonomy" id="1967640"/>
    <lineage>
        <taxon>Eukaryota</taxon>
        <taxon>Fungi</taxon>
        <taxon>Dikarya</taxon>
        <taxon>Ascomycota</taxon>
        <taxon>Pezizomycotina</taxon>
        <taxon>Sordariomycetes</taxon>
        <taxon>Hypocreomycetidae</taxon>
        <taxon>Hypocreales</taxon>
        <taxon>Clavicipitaceae</taxon>
        <taxon>Claviceps</taxon>
    </lineage>
</organism>